<name>A0A133V3Y1_9EURY</name>
<keyword evidence="6" id="KW-1185">Reference proteome</keyword>
<dbReference type="Gene3D" id="3.40.50.300">
    <property type="entry name" value="P-loop containing nucleotide triphosphate hydrolases"/>
    <property type="match status" value="1"/>
</dbReference>
<dbReference type="PANTHER" id="PTHR24220">
    <property type="entry name" value="IMPORT ATP-BINDING PROTEIN"/>
    <property type="match status" value="1"/>
</dbReference>
<evidence type="ECO:0000256" key="2">
    <source>
        <dbReference type="ARBA" id="ARBA00022741"/>
    </source>
</evidence>
<dbReference type="InterPro" id="IPR027417">
    <property type="entry name" value="P-loop_NTPase"/>
</dbReference>
<dbReference type="InterPro" id="IPR017911">
    <property type="entry name" value="MacB-like_ATP-bd"/>
</dbReference>
<evidence type="ECO:0000256" key="3">
    <source>
        <dbReference type="ARBA" id="ARBA00022840"/>
    </source>
</evidence>
<dbReference type="GO" id="GO:0022857">
    <property type="term" value="F:transmembrane transporter activity"/>
    <property type="evidence" value="ECO:0007669"/>
    <property type="project" value="TreeGrafter"/>
</dbReference>
<dbReference type="PATRIC" id="fig|1698271.3.peg.681"/>
<dbReference type="GO" id="GO:0016887">
    <property type="term" value="F:ATP hydrolysis activity"/>
    <property type="evidence" value="ECO:0007669"/>
    <property type="project" value="InterPro"/>
</dbReference>
<dbReference type="CDD" id="cd03255">
    <property type="entry name" value="ABC_MJ0796_LolCDE_FtsE"/>
    <property type="match status" value="1"/>
</dbReference>
<dbReference type="PROSITE" id="PS50893">
    <property type="entry name" value="ABC_TRANSPORTER_2"/>
    <property type="match status" value="1"/>
</dbReference>
<dbReference type="EMBL" id="LHXV01000024">
    <property type="protein sequence ID" value="KXB01140.1"/>
    <property type="molecule type" value="Genomic_DNA"/>
</dbReference>
<comment type="caution">
    <text evidence="5">The sequence shown here is derived from an EMBL/GenBank/DDBJ whole genome shotgun (WGS) entry which is preliminary data.</text>
</comment>
<dbReference type="SUPFAM" id="SSF52540">
    <property type="entry name" value="P-loop containing nucleoside triphosphate hydrolases"/>
    <property type="match status" value="1"/>
</dbReference>
<dbReference type="Pfam" id="PF00005">
    <property type="entry name" value="ABC_tran"/>
    <property type="match status" value="1"/>
</dbReference>
<dbReference type="GO" id="GO:0005886">
    <property type="term" value="C:plasma membrane"/>
    <property type="evidence" value="ECO:0007669"/>
    <property type="project" value="TreeGrafter"/>
</dbReference>
<dbReference type="GO" id="GO:0005524">
    <property type="term" value="F:ATP binding"/>
    <property type="evidence" value="ECO:0007669"/>
    <property type="project" value="UniProtKB-KW"/>
</dbReference>
<dbReference type="InterPro" id="IPR003593">
    <property type="entry name" value="AAA+_ATPase"/>
</dbReference>
<proteinExistence type="predicted"/>
<protein>
    <recommendedName>
        <fullName evidence="4">ABC transporter domain-containing protein</fullName>
    </recommendedName>
</protein>
<keyword evidence="2" id="KW-0547">Nucleotide-binding</keyword>
<evidence type="ECO:0000256" key="1">
    <source>
        <dbReference type="ARBA" id="ARBA00022448"/>
    </source>
</evidence>
<organism evidence="5 6">
    <name type="scientific">candidate division MSBL1 archaeon SCGC-AAA259O05</name>
    <dbReference type="NCBI Taxonomy" id="1698271"/>
    <lineage>
        <taxon>Archaea</taxon>
        <taxon>Methanobacteriati</taxon>
        <taxon>Methanobacteriota</taxon>
        <taxon>candidate division MSBL1</taxon>
    </lineage>
</organism>
<feature type="domain" description="ABC transporter" evidence="4">
    <location>
        <begin position="2"/>
        <end position="217"/>
    </location>
</feature>
<sequence length="217" mass="24517">MIELKDVHKRYEAMKVLDGVNLEVRRGEFVSIRGKSGIGKTTLVRIAGLLERPDSGRVLFEGRPVTMLNEGERSNIRLGRIGFIFQLHNLIPNLSVRENVELPLSLEGIRKEERSRKTEELLSYFDLEGFGERNPGSLSGGERQRVTIARALINDPDVVMADEPTASLDEENAELVLEMLERIRDERDVAIVLTTTNMRDDLPTDTDYILKDGKLEG</sequence>
<reference evidence="5 6" key="1">
    <citation type="journal article" date="2016" name="Sci. Rep.">
        <title>Metabolic traits of an uncultured archaeal lineage -MSBL1- from brine pools of the Red Sea.</title>
        <authorList>
            <person name="Mwirichia R."/>
            <person name="Alam I."/>
            <person name="Rashid M."/>
            <person name="Vinu M."/>
            <person name="Ba-Alawi W."/>
            <person name="Anthony Kamau A."/>
            <person name="Kamanda Ngugi D."/>
            <person name="Goker M."/>
            <person name="Klenk H.P."/>
            <person name="Bajic V."/>
            <person name="Stingl U."/>
        </authorList>
    </citation>
    <scope>NUCLEOTIDE SEQUENCE [LARGE SCALE GENOMIC DNA]</scope>
    <source>
        <strain evidence="5">SCGC-AAA259O05</strain>
    </source>
</reference>
<dbReference type="PROSITE" id="PS00211">
    <property type="entry name" value="ABC_TRANSPORTER_1"/>
    <property type="match status" value="1"/>
</dbReference>
<evidence type="ECO:0000313" key="6">
    <source>
        <dbReference type="Proteomes" id="UP000070344"/>
    </source>
</evidence>
<gene>
    <name evidence="5" type="ORF">AKJ41_02550</name>
</gene>
<dbReference type="Proteomes" id="UP000070344">
    <property type="component" value="Unassembled WGS sequence"/>
</dbReference>
<dbReference type="AlphaFoldDB" id="A0A133V3Y1"/>
<dbReference type="InterPro" id="IPR017871">
    <property type="entry name" value="ABC_transporter-like_CS"/>
</dbReference>
<evidence type="ECO:0000259" key="4">
    <source>
        <dbReference type="PROSITE" id="PS50893"/>
    </source>
</evidence>
<dbReference type="SMART" id="SM00382">
    <property type="entry name" value="AAA"/>
    <property type="match status" value="1"/>
</dbReference>
<evidence type="ECO:0000313" key="5">
    <source>
        <dbReference type="EMBL" id="KXB01140.1"/>
    </source>
</evidence>
<accession>A0A133V3Y1</accession>
<keyword evidence="1" id="KW-0813">Transport</keyword>
<dbReference type="InterPro" id="IPR015854">
    <property type="entry name" value="ABC_transpr_LolD-like"/>
</dbReference>
<dbReference type="InterPro" id="IPR003439">
    <property type="entry name" value="ABC_transporter-like_ATP-bd"/>
</dbReference>
<keyword evidence="3" id="KW-0067">ATP-binding</keyword>